<keyword evidence="2" id="KW-0812">Transmembrane</keyword>
<gene>
    <name evidence="3" type="ORF">C1C97_000230</name>
</gene>
<feature type="region of interest" description="Disordered" evidence="1">
    <location>
        <begin position="1"/>
        <end position="31"/>
    </location>
</feature>
<feature type="transmembrane region" description="Helical" evidence="2">
    <location>
        <begin position="76"/>
        <end position="97"/>
    </location>
</feature>
<dbReference type="AlphaFoldDB" id="A0A495A8K6"/>
<comment type="caution">
    <text evidence="3">The sequence shown here is derived from an EMBL/GenBank/DDBJ whole genome shotgun (WGS) entry which is preliminary data.</text>
</comment>
<name>A0A495A8K6_9MICC</name>
<proteinExistence type="predicted"/>
<evidence type="ECO:0008006" key="5">
    <source>
        <dbReference type="Google" id="ProtNLM"/>
    </source>
</evidence>
<evidence type="ECO:0000256" key="1">
    <source>
        <dbReference type="SAM" id="MobiDB-lite"/>
    </source>
</evidence>
<evidence type="ECO:0000313" key="3">
    <source>
        <dbReference type="EMBL" id="RKQ36152.1"/>
    </source>
</evidence>
<dbReference type="EMBL" id="PNJG02000001">
    <property type="protein sequence ID" value="RKQ36152.1"/>
    <property type="molecule type" value="Genomic_DNA"/>
</dbReference>
<evidence type="ECO:0000256" key="2">
    <source>
        <dbReference type="SAM" id="Phobius"/>
    </source>
</evidence>
<evidence type="ECO:0000313" key="4">
    <source>
        <dbReference type="Proteomes" id="UP000249516"/>
    </source>
</evidence>
<protein>
    <recommendedName>
        <fullName evidence="5">DUF308 domain-containing protein</fullName>
    </recommendedName>
</protein>
<dbReference type="Proteomes" id="UP000249516">
    <property type="component" value="Unassembled WGS sequence"/>
</dbReference>
<keyword evidence="2" id="KW-1133">Transmembrane helix</keyword>
<dbReference type="RefSeq" id="WP_110920132.1">
    <property type="nucleotide sequence ID" value="NZ_PNJG02000001.1"/>
</dbReference>
<organism evidence="3 4">
    <name type="scientific">Kocuria tytonis</name>
    <dbReference type="NCBI Taxonomy" id="2054280"/>
    <lineage>
        <taxon>Bacteria</taxon>
        <taxon>Bacillati</taxon>
        <taxon>Actinomycetota</taxon>
        <taxon>Actinomycetes</taxon>
        <taxon>Micrococcales</taxon>
        <taxon>Micrococcaceae</taxon>
        <taxon>Kocuria</taxon>
    </lineage>
</organism>
<dbReference type="OrthoDB" id="4883310at2"/>
<keyword evidence="4" id="KW-1185">Reference proteome</keyword>
<keyword evidence="2" id="KW-0472">Membrane</keyword>
<sequence>MTPREPSDDPFESIIRGNTWDDVPRDDEDMEPWAEDLAWAPSEQPPEDVPVELQDTAADETYDPDPGPVTGGISPAMLRALSVVVAVVVVVVGLSLLPGPLPTLVWVAGLVGLVGGLFLVFRALPEDSPEGDDGAVV</sequence>
<reference evidence="3 4" key="1">
    <citation type="submission" date="2018-10" db="EMBL/GenBank/DDBJ databases">
        <title>Kocuria tytouropygialis sp. nov., isolated from the uropygial gland of an American barn owl (Tyto furcata).</title>
        <authorList>
            <person name="Braun M.S."/>
            <person name="Wang E."/>
            <person name="Zimmermann S."/>
            <person name="Wagner H."/>
            <person name="Wink M."/>
        </authorList>
    </citation>
    <scope>NUCLEOTIDE SEQUENCE [LARGE SCALE GENOMIC DNA]</scope>
    <source>
        <strain evidence="3 4">442</strain>
    </source>
</reference>
<accession>A0A495A8K6</accession>
<feature type="transmembrane region" description="Helical" evidence="2">
    <location>
        <begin position="104"/>
        <end position="124"/>
    </location>
</feature>